<sequence>MLRVLAQKTKQSQGGGNLLNKTIISLLAIATLSGCQTTELADPNYIWFRSNAQLAHFNVKDATNIPASSVSTGSRSLIPRIQNNIDRPNVEKWTLNCNAGDVIIEHLPFRTYSRSDFSNIRDEEAFLKRFQKRLPRSNAAYKIEKIDITERLASGHIAYYQDKNGINCQHSLAIMRTRENRIDERDSGFVDTVVDIDYCGEPQLDIQTLLTDLELYSDSRDLARRLETWTPDQCPSIAKDFKFSRPLETSSFAKMSLIWKSTVPLENIIVEFHSNKREGVFTFNNTEKIVCSGSYQSPTDFPLVQGEWSVVCDDGSSATGQFVTTKAGIINGVGYDANGRVTRFSFKNFVLDRKDLQLSDTTSKT</sequence>
<comment type="caution">
    <text evidence="1">The sequence shown here is derived from an EMBL/GenBank/DDBJ whole genome shotgun (WGS) entry which is preliminary data.</text>
</comment>
<proteinExistence type="predicted"/>
<protein>
    <recommendedName>
        <fullName evidence="3">Lipoprotein</fullName>
    </recommendedName>
</protein>
<dbReference type="EMBL" id="NXGX01000001">
    <property type="protein sequence ID" value="PKR60345.1"/>
    <property type="molecule type" value="Genomic_DNA"/>
</dbReference>
<gene>
    <name evidence="1" type="ORF">COO92_03090</name>
</gene>
<dbReference type="AlphaFoldDB" id="A0A2N3LBY2"/>
<dbReference type="RefSeq" id="WP_101299767.1">
    <property type="nucleotide sequence ID" value="NZ_NXGX01000001.1"/>
</dbReference>
<name>A0A2N3LBY2_9PROT</name>
<dbReference type="PROSITE" id="PS51257">
    <property type="entry name" value="PROKAR_LIPOPROTEIN"/>
    <property type="match status" value="1"/>
</dbReference>
<dbReference type="Proteomes" id="UP000233332">
    <property type="component" value="Unassembled WGS sequence"/>
</dbReference>
<accession>A0A2N3LBY2</accession>
<evidence type="ECO:0000313" key="1">
    <source>
        <dbReference type="EMBL" id="PKR60345.1"/>
    </source>
</evidence>
<evidence type="ECO:0008006" key="3">
    <source>
        <dbReference type="Google" id="ProtNLM"/>
    </source>
</evidence>
<organism evidence="1 2">
    <name type="scientific">Thalassospira lohafexi</name>
    <dbReference type="NCBI Taxonomy" id="744227"/>
    <lineage>
        <taxon>Bacteria</taxon>
        <taxon>Pseudomonadati</taxon>
        <taxon>Pseudomonadota</taxon>
        <taxon>Alphaproteobacteria</taxon>
        <taxon>Rhodospirillales</taxon>
        <taxon>Thalassospiraceae</taxon>
        <taxon>Thalassospira</taxon>
    </lineage>
</organism>
<keyword evidence="2" id="KW-1185">Reference proteome</keyword>
<evidence type="ECO:0000313" key="2">
    <source>
        <dbReference type="Proteomes" id="UP000233332"/>
    </source>
</evidence>
<reference evidence="1 2" key="1">
    <citation type="submission" date="2017-09" db="EMBL/GenBank/DDBJ databases">
        <title>Biodiversity and function of Thalassospira species in the particle-attached aromatic-hydrocarbon-degrading consortia from the surface seawater of the China South Sea.</title>
        <authorList>
            <person name="Dong C."/>
            <person name="Lai Q."/>
            <person name="Shao Z."/>
        </authorList>
    </citation>
    <scope>NUCLEOTIDE SEQUENCE [LARGE SCALE GENOMIC DNA]</scope>
    <source>
        <strain evidence="1 2">139Z-12</strain>
    </source>
</reference>